<dbReference type="GO" id="GO:0015288">
    <property type="term" value="F:porin activity"/>
    <property type="evidence" value="ECO:0007669"/>
    <property type="project" value="TreeGrafter"/>
</dbReference>
<dbReference type="SUPFAM" id="SSF56954">
    <property type="entry name" value="Outer membrane efflux proteins (OEP)"/>
    <property type="match status" value="1"/>
</dbReference>
<keyword evidence="3" id="KW-0813">Transport</keyword>
<dbReference type="GO" id="GO:0015562">
    <property type="term" value="F:efflux transmembrane transporter activity"/>
    <property type="evidence" value="ECO:0007669"/>
    <property type="project" value="InterPro"/>
</dbReference>
<keyword evidence="5" id="KW-0812">Transmembrane</keyword>
<dbReference type="EMBL" id="FNQN01000014">
    <property type="protein sequence ID" value="SEA82060.1"/>
    <property type="molecule type" value="Genomic_DNA"/>
</dbReference>
<comment type="subcellular location">
    <subcellularLocation>
        <location evidence="1">Cell outer membrane</location>
    </subcellularLocation>
</comment>
<evidence type="ECO:0000256" key="5">
    <source>
        <dbReference type="ARBA" id="ARBA00022692"/>
    </source>
</evidence>
<accession>A0A1H4EBU5</accession>
<evidence type="ECO:0000256" key="7">
    <source>
        <dbReference type="ARBA" id="ARBA00023237"/>
    </source>
</evidence>
<protein>
    <submittedName>
        <fullName evidence="9">Outer membrane protein TolC</fullName>
    </submittedName>
</protein>
<dbReference type="GO" id="GO:1990281">
    <property type="term" value="C:efflux pump complex"/>
    <property type="evidence" value="ECO:0007669"/>
    <property type="project" value="TreeGrafter"/>
</dbReference>
<dbReference type="Proteomes" id="UP000199409">
    <property type="component" value="Unassembled WGS sequence"/>
</dbReference>
<keyword evidence="4" id="KW-1134">Transmembrane beta strand</keyword>
<dbReference type="STRING" id="37625.SAMN05660420_03304"/>
<keyword evidence="7" id="KW-0998">Cell outer membrane</keyword>
<dbReference type="Gene3D" id="1.20.1600.10">
    <property type="entry name" value="Outer membrane efflux proteins (OEP)"/>
    <property type="match status" value="1"/>
</dbReference>
<evidence type="ECO:0000256" key="8">
    <source>
        <dbReference type="SAM" id="SignalP"/>
    </source>
</evidence>
<name>A0A1H4EBU5_9BACT</name>
<comment type="similarity">
    <text evidence="2">Belongs to the outer membrane factor (OMF) (TC 1.B.17) family.</text>
</comment>
<reference evidence="9 10" key="1">
    <citation type="submission" date="2016-10" db="EMBL/GenBank/DDBJ databases">
        <authorList>
            <person name="de Groot N.N."/>
        </authorList>
    </citation>
    <scope>NUCLEOTIDE SEQUENCE [LARGE SCALE GENOMIC DNA]</scope>
    <source>
        <strain evidence="9 10">DSM 7343</strain>
    </source>
</reference>
<evidence type="ECO:0000256" key="4">
    <source>
        <dbReference type="ARBA" id="ARBA00022452"/>
    </source>
</evidence>
<sequence length="439" mass="49601">MFYSLRRTGLFVLFLITCSVSSVAAIETLSFQAVLASGLENSFDSRINAENINASRAAVIEAKADYYPQLSLRFGQAYVHVYDEYSSVASVGDTVYSDSISKYKHSLSFYAQYNLFDFGRRKLGVNYAKQQVNIAESQNDQSRFENSQSLLALYVKALKLQKQIAVQQNILNGRKRIFNLIQQLLVAGKYGHQDVGDAAIMLAQSVSHLDQLRVDLQSILDNISFYTRRFYAAEKIHLADFEVSASIGDTAILTDKLPELRILEEQIARKETELAIARRELFPRLTLTGSYGMYGSNDNSYSDSLEQMSQRDANVTLSLVMPIFDGFAAKAKKQRLQHEMLRLKVEKEKTLADLGNRVSAAQRSFCSLQHLNIERSQQKRQIVQQVDDFNRLSQQKLTDQVTFVQRMIELEQHHLENDLQEVDSAAAATLLTLLQGASS</sequence>
<evidence type="ECO:0000256" key="1">
    <source>
        <dbReference type="ARBA" id="ARBA00004442"/>
    </source>
</evidence>
<feature type="chain" id="PRO_5011731102" evidence="8">
    <location>
        <begin position="25"/>
        <end position="439"/>
    </location>
</feature>
<feature type="signal peptide" evidence="8">
    <location>
        <begin position="1"/>
        <end position="24"/>
    </location>
</feature>
<dbReference type="InterPro" id="IPR051906">
    <property type="entry name" value="TolC-like"/>
</dbReference>
<organism evidence="9 10">
    <name type="scientific">Desulfuromusa kysingii</name>
    <dbReference type="NCBI Taxonomy" id="37625"/>
    <lineage>
        <taxon>Bacteria</taxon>
        <taxon>Pseudomonadati</taxon>
        <taxon>Thermodesulfobacteriota</taxon>
        <taxon>Desulfuromonadia</taxon>
        <taxon>Desulfuromonadales</taxon>
        <taxon>Geopsychrobacteraceae</taxon>
        <taxon>Desulfuromusa</taxon>
    </lineage>
</organism>
<keyword evidence="8" id="KW-0732">Signal</keyword>
<dbReference type="OrthoDB" id="9772436at2"/>
<dbReference type="InterPro" id="IPR003423">
    <property type="entry name" value="OMP_efflux"/>
</dbReference>
<dbReference type="GO" id="GO:0009279">
    <property type="term" value="C:cell outer membrane"/>
    <property type="evidence" value="ECO:0007669"/>
    <property type="project" value="UniProtKB-SubCell"/>
</dbReference>
<evidence type="ECO:0000256" key="6">
    <source>
        <dbReference type="ARBA" id="ARBA00023136"/>
    </source>
</evidence>
<dbReference type="Pfam" id="PF02321">
    <property type="entry name" value="OEP"/>
    <property type="match status" value="2"/>
</dbReference>
<evidence type="ECO:0000256" key="3">
    <source>
        <dbReference type="ARBA" id="ARBA00022448"/>
    </source>
</evidence>
<dbReference type="PANTHER" id="PTHR30026:SF20">
    <property type="entry name" value="OUTER MEMBRANE PROTEIN TOLC"/>
    <property type="match status" value="1"/>
</dbReference>
<dbReference type="RefSeq" id="WP_139167603.1">
    <property type="nucleotide sequence ID" value="NZ_FNQN01000014.1"/>
</dbReference>
<gene>
    <name evidence="9" type="ORF">SAMN05660420_03304</name>
</gene>
<proteinExistence type="inferred from homology"/>
<dbReference type="PANTHER" id="PTHR30026">
    <property type="entry name" value="OUTER MEMBRANE PROTEIN TOLC"/>
    <property type="match status" value="1"/>
</dbReference>
<keyword evidence="6" id="KW-0472">Membrane</keyword>
<evidence type="ECO:0000313" key="9">
    <source>
        <dbReference type="EMBL" id="SEA82060.1"/>
    </source>
</evidence>
<evidence type="ECO:0000256" key="2">
    <source>
        <dbReference type="ARBA" id="ARBA00007613"/>
    </source>
</evidence>
<dbReference type="AlphaFoldDB" id="A0A1H4EBU5"/>
<evidence type="ECO:0000313" key="10">
    <source>
        <dbReference type="Proteomes" id="UP000199409"/>
    </source>
</evidence>
<keyword evidence="10" id="KW-1185">Reference proteome</keyword>